<feature type="signal peptide" evidence="8">
    <location>
        <begin position="1"/>
        <end position="24"/>
    </location>
</feature>
<dbReference type="SUPFAM" id="SSF75304">
    <property type="entry name" value="Amidase signature (AS) enzymes"/>
    <property type="match status" value="1"/>
</dbReference>
<feature type="compositionally biased region" description="Low complexity" evidence="7">
    <location>
        <begin position="53"/>
        <end position="94"/>
    </location>
</feature>
<evidence type="ECO:0000256" key="3">
    <source>
        <dbReference type="ARBA" id="ARBA00022512"/>
    </source>
</evidence>
<accession>C5NV12</accession>
<evidence type="ECO:0000256" key="2">
    <source>
        <dbReference type="ARBA" id="ARBA00009199"/>
    </source>
</evidence>
<reference evidence="10" key="2">
    <citation type="submission" date="2009-06" db="EMBL/GenBank/DDBJ databases">
        <authorList>
            <person name="Sebastian Y."/>
            <person name="Madupu R."/>
            <person name="Durkin A.S."/>
            <person name="Torralba M."/>
            <person name="Methe B."/>
            <person name="Sutton G.G."/>
            <person name="Strausberg R.L."/>
            <person name="Nelson K.E."/>
        </authorList>
    </citation>
    <scope>NUCLEOTIDE SEQUENCE [LARGE SCALE GENOMIC DNA]</scope>
    <source>
        <strain evidence="10">ATCC 10379</strain>
    </source>
</reference>
<keyword evidence="5 8" id="KW-0732">Signal</keyword>
<dbReference type="SUPFAM" id="SSF101898">
    <property type="entry name" value="NHL repeat"/>
    <property type="match status" value="1"/>
</dbReference>
<comment type="caution">
    <text evidence="10">The sequence shown here is derived from an EMBL/GenBank/DDBJ whole genome shotgun (WGS) entry which is preliminary data.</text>
</comment>
<dbReference type="NCBIfam" id="TIGR01167">
    <property type="entry name" value="LPXTG_anchor"/>
    <property type="match status" value="1"/>
</dbReference>
<dbReference type="Pfam" id="PF01425">
    <property type="entry name" value="Amidase"/>
    <property type="match status" value="2"/>
</dbReference>
<dbReference type="Gene3D" id="3.90.1300.10">
    <property type="entry name" value="Amidase signature (AS) domain"/>
    <property type="match status" value="1"/>
</dbReference>
<dbReference type="RefSeq" id="WP_004263326.1">
    <property type="nucleotide sequence ID" value="NZ_ACDZ02000005.1"/>
</dbReference>
<feature type="domain" description="Gram-positive cocci surface proteins LPxTG" evidence="9">
    <location>
        <begin position="1056"/>
        <end position="1087"/>
    </location>
</feature>
<dbReference type="Pfam" id="PF00746">
    <property type="entry name" value="Gram_pos_anchor"/>
    <property type="match status" value="1"/>
</dbReference>
<evidence type="ECO:0000313" key="11">
    <source>
        <dbReference type="Proteomes" id="UP000006004"/>
    </source>
</evidence>
<dbReference type="AlphaFoldDB" id="C5NV12"/>
<keyword evidence="3" id="KW-0134">Cell wall</keyword>
<organism evidence="10 11">
    <name type="scientific">Gemella haemolysans ATCC 10379</name>
    <dbReference type="NCBI Taxonomy" id="546270"/>
    <lineage>
        <taxon>Bacteria</taxon>
        <taxon>Bacillati</taxon>
        <taxon>Bacillota</taxon>
        <taxon>Bacilli</taxon>
        <taxon>Bacillales</taxon>
        <taxon>Gemellaceae</taxon>
        <taxon>Gemella</taxon>
    </lineage>
</organism>
<evidence type="ECO:0000256" key="1">
    <source>
        <dbReference type="ARBA" id="ARBA00004168"/>
    </source>
</evidence>
<dbReference type="GO" id="GO:0003824">
    <property type="term" value="F:catalytic activity"/>
    <property type="evidence" value="ECO:0007669"/>
    <property type="project" value="InterPro"/>
</dbReference>
<comment type="subcellular location">
    <subcellularLocation>
        <location evidence="1">Secreted</location>
        <location evidence="1">Cell wall</location>
        <topology evidence="1">Peptidoglycan-anchor</topology>
    </subcellularLocation>
</comment>
<name>C5NV12_9BACL</name>
<dbReference type="InterPro" id="IPR000120">
    <property type="entry name" value="Amidase"/>
</dbReference>
<sequence length="1087" mass="117952">MKKNKIKYVLIPAFAAATLFPVIANDNQAKASDDKITTSSNVTTTNEKPTSIDTTANNVVPTPTNTTTANDVTASTTNSEPEINKNNETTNRTNVENKESTKPTIPFTVAEYKQKSALELAKLIREKKVTSTELVDLAYKVIAEENPKLNAVLTTENGKIPNALVNEAYKTAKEIDDRIKAGNLAANPINWEEQPFLGVPTLIKGLDLVKDGDSSNGVYFNKGKVSKFSGAVAKEFAKLGFVILGQTNYPELGTRNITDSKLFGPAGNPWDPSRNTGGSSGGSAGAVASGMVSIASGSDAGGSIRIPASWTGLIGLKPTGHVVKFPLVKTIEDAKTYFDKTQISKPKTLEEVPTDLKKLKIAYSLKTPLKDVELSEDGKKAVLKAVDFLRKQGFTVEEVTEFPIDGYEGIRTYTIGAIGGGYTAPAKAATEDNKRDLDPATYALGTSSYRGKTANTDVTSAKPAAEYINQMNEFYKKYDLFLMATNAVTAPSNDKKTDPYVDPTVEEKLYNINKIKDPKERFDLLVKQWEPMMRRTPFTWLFNLTGNPSISLPVYKSKNNLPLGVMFAGRNNSEKILLEMGQLFQNNNQFILHPDVRNTVTPENGYKVRENEYGTKYEYSIPSDALVAEALKPFTGKVDGLSENGNKVVVDKDGNVSEYSLPSDALVAEALKPFTGKVDGLSENGNKVVVDKDGNVSEYSLPTDSLVAKALKPFTGKVDGLSENGNKVVVDEDENVSEFNTPTVAPISEALKPFTGKIDGLSENGNKVVVDKDGNVSEFNTPTDSTISEALKPFTDKVDGLSENGNKVIVDKDGNVSEFNTPTVAPTSETPKAFTGKVDGLSENGNKVVVDKDGNISEANAPSGAPIVSELSELNINNNKITVTIKSKNKDISVDINTADAKDITLEAKDITKDVNLEDLKDKIIADANNNFKDKKDITSIRVVDLELQNDNKTVKLDIPRTVKVALLQNEQNKDILVYHIKEDNSIELIPSSVTNNSLQFTVDHFSKFAIIAKIKTAFAGSEKDINSFAVQEEKKFTIIDTRGANSTPTNAPKTLPKTGETTNKSLVVIGLSLLALIGLLKRRKNN</sequence>
<evidence type="ECO:0000256" key="8">
    <source>
        <dbReference type="SAM" id="SignalP"/>
    </source>
</evidence>
<dbReference type="InterPro" id="IPR023631">
    <property type="entry name" value="Amidase_dom"/>
</dbReference>
<dbReference type="InterPro" id="IPR019931">
    <property type="entry name" value="LPXTG_anchor"/>
</dbReference>
<keyword evidence="4" id="KW-0964">Secreted</keyword>
<feature type="region of interest" description="Disordered" evidence="7">
    <location>
        <begin position="30"/>
        <end position="99"/>
    </location>
</feature>
<feature type="chain" id="PRO_5039286096" evidence="8">
    <location>
        <begin position="25"/>
        <end position="1087"/>
    </location>
</feature>
<dbReference type="Proteomes" id="UP000006004">
    <property type="component" value="Unassembled WGS sequence"/>
</dbReference>
<evidence type="ECO:0000256" key="5">
    <source>
        <dbReference type="ARBA" id="ARBA00022729"/>
    </source>
</evidence>
<feature type="compositionally biased region" description="Polar residues" evidence="7">
    <location>
        <begin position="37"/>
        <end position="52"/>
    </location>
</feature>
<keyword evidence="6" id="KW-0572">Peptidoglycan-anchor</keyword>
<dbReference type="OrthoDB" id="9811471at2"/>
<protein>
    <submittedName>
        <fullName evidence="10">LPXTG-motif cell wall anchor domain protein</fullName>
    </submittedName>
</protein>
<proteinExistence type="inferred from homology"/>
<evidence type="ECO:0000256" key="7">
    <source>
        <dbReference type="SAM" id="MobiDB-lite"/>
    </source>
</evidence>
<keyword evidence="11" id="KW-1185">Reference proteome</keyword>
<comment type="similarity">
    <text evidence="2">Belongs to the amidase family.</text>
</comment>
<reference evidence="10" key="1">
    <citation type="submission" date="2009-01" db="EMBL/GenBank/DDBJ databases">
        <authorList>
            <person name="Fulton L."/>
            <person name="Clifton S."/>
            <person name="Chinwalla A.T."/>
            <person name="Mitreva M."/>
            <person name="Sodergren E."/>
            <person name="Weinstock G."/>
            <person name="Clifton S."/>
            <person name="Dooling D.J."/>
            <person name="Fulton B."/>
            <person name="Minx P."/>
            <person name="Pepin K.H."/>
            <person name="Johnson M."/>
            <person name="Bhonagiri V."/>
            <person name="Nash W.E."/>
            <person name="Mardis E.R."/>
            <person name="Wilson R.K."/>
        </authorList>
    </citation>
    <scope>NUCLEOTIDE SEQUENCE [LARGE SCALE GENOMIC DNA]</scope>
    <source>
        <strain evidence="10">ATCC 10379</strain>
    </source>
</reference>
<evidence type="ECO:0000256" key="4">
    <source>
        <dbReference type="ARBA" id="ARBA00022525"/>
    </source>
</evidence>
<evidence type="ECO:0000259" key="9">
    <source>
        <dbReference type="PROSITE" id="PS50847"/>
    </source>
</evidence>
<dbReference type="InterPro" id="IPR036928">
    <property type="entry name" value="AS_sf"/>
</dbReference>
<evidence type="ECO:0000256" key="6">
    <source>
        <dbReference type="ARBA" id="ARBA00023088"/>
    </source>
</evidence>
<dbReference type="EMBL" id="ACDZ02000005">
    <property type="protein sequence ID" value="EER69038.1"/>
    <property type="molecule type" value="Genomic_DNA"/>
</dbReference>
<evidence type="ECO:0000313" key="10">
    <source>
        <dbReference type="EMBL" id="EER69038.1"/>
    </source>
</evidence>
<dbReference type="GeneID" id="93288216"/>
<gene>
    <name evidence="10" type="ORF">GEMHA0001_1389</name>
</gene>
<dbReference type="InterPro" id="IPR020556">
    <property type="entry name" value="Amidase_CS"/>
</dbReference>
<dbReference type="PROSITE" id="PS50847">
    <property type="entry name" value="GRAM_POS_ANCHORING"/>
    <property type="match status" value="1"/>
</dbReference>
<dbReference type="eggNOG" id="COG0154">
    <property type="taxonomic scope" value="Bacteria"/>
</dbReference>
<dbReference type="PANTHER" id="PTHR11895">
    <property type="entry name" value="TRANSAMIDASE"/>
    <property type="match status" value="1"/>
</dbReference>
<dbReference type="PANTHER" id="PTHR11895:SF7">
    <property type="entry name" value="GLUTAMYL-TRNA(GLN) AMIDOTRANSFERASE SUBUNIT A, MITOCHONDRIAL"/>
    <property type="match status" value="1"/>
</dbReference>
<dbReference type="PROSITE" id="PS00571">
    <property type="entry name" value="AMIDASES"/>
    <property type="match status" value="1"/>
</dbReference>